<proteinExistence type="predicted"/>
<name>A0A2A9CRI2_9ACTN</name>
<organism evidence="1 2">
    <name type="scientific">Propionicimonas paludicola</name>
    <dbReference type="NCBI Taxonomy" id="185243"/>
    <lineage>
        <taxon>Bacteria</taxon>
        <taxon>Bacillati</taxon>
        <taxon>Actinomycetota</taxon>
        <taxon>Actinomycetes</taxon>
        <taxon>Propionibacteriales</taxon>
        <taxon>Nocardioidaceae</taxon>
        <taxon>Propionicimonas</taxon>
    </lineage>
</organism>
<comment type="caution">
    <text evidence="1">The sequence shown here is derived from an EMBL/GenBank/DDBJ whole genome shotgun (WGS) entry which is preliminary data.</text>
</comment>
<keyword evidence="2" id="KW-1185">Reference proteome</keyword>
<protein>
    <submittedName>
        <fullName evidence="1">Uncharacterized protein</fullName>
    </submittedName>
</protein>
<accession>A0A2A9CRI2</accession>
<reference evidence="1 2" key="1">
    <citation type="submission" date="2017-10" db="EMBL/GenBank/DDBJ databases">
        <title>Sequencing the genomes of 1000 actinobacteria strains.</title>
        <authorList>
            <person name="Klenk H.-P."/>
        </authorList>
    </citation>
    <scope>NUCLEOTIDE SEQUENCE [LARGE SCALE GENOMIC DNA]</scope>
    <source>
        <strain evidence="1 2">DSM 15597</strain>
    </source>
</reference>
<evidence type="ECO:0000313" key="2">
    <source>
        <dbReference type="Proteomes" id="UP000226079"/>
    </source>
</evidence>
<dbReference type="EMBL" id="PDJC01000001">
    <property type="protein sequence ID" value="PFG16695.1"/>
    <property type="molecule type" value="Genomic_DNA"/>
</dbReference>
<dbReference type="AlphaFoldDB" id="A0A2A9CRI2"/>
<gene>
    <name evidence="1" type="ORF">ATK74_1247</name>
</gene>
<dbReference type="Proteomes" id="UP000226079">
    <property type="component" value="Unassembled WGS sequence"/>
</dbReference>
<dbReference type="RefSeq" id="WP_169923757.1">
    <property type="nucleotide sequence ID" value="NZ_PDJC01000001.1"/>
</dbReference>
<evidence type="ECO:0000313" key="1">
    <source>
        <dbReference type="EMBL" id="PFG16695.1"/>
    </source>
</evidence>
<sequence length="55" mass="5668">MKATLATAVIERGATEVLAGVMKLCEGGERLEDLTSEDWVGIAGDTGFGLTKVGV</sequence>